<name>A0A7J0BDN4_9BACT</name>
<dbReference type="AlphaFoldDB" id="A0A7J0BDN4"/>
<keyword evidence="4 6" id="KW-0472">Membrane</keyword>
<keyword evidence="10" id="KW-1185">Reference proteome</keyword>
<evidence type="ECO:0000256" key="4">
    <source>
        <dbReference type="ARBA" id="ARBA00023136"/>
    </source>
</evidence>
<dbReference type="RefSeq" id="WP_174403930.1">
    <property type="nucleotide sequence ID" value="NZ_BLVO01000004.1"/>
</dbReference>
<dbReference type="Pfam" id="PF04893">
    <property type="entry name" value="Yip1"/>
    <property type="match status" value="1"/>
</dbReference>
<evidence type="ECO:0000256" key="6">
    <source>
        <dbReference type="SAM" id="Phobius"/>
    </source>
</evidence>
<dbReference type="InterPro" id="IPR006977">
    <property type="entry name" value="Yip1_dom"/>
</dbReference>
<dbReference type="EMBL" id="BLVO01000004">
    <property type="protein sequence ID" value="GFM31809.1"/>
    <property type="molecule type" value="Genomic_DNA"/>
</dbReference>
<dbReference type="GO" id="GO:0016020">
    <property type="term" value="C:membrane"/>
    <property type="evidence" value="ECO:0007669"/>
    <property type="project" value="UniProtKB-SubCell"/>
</dbReference>
<keyword evidence="2 6" id="KW-0812">Transmembrane</keyword>
<feature type="transmembrane region" description="Helical" evidence="6">
    <location>
        <begin position="228"/>
        <end position="250"/>
    </location>
</feature>
<accession>A0A7J0BDN4</accession>
<sequence>MEIRCPQCGYGKEVDEAALTPSVTFATCPECGHRFRFRDAVPENEPDFTLDSGQEEPARDSAVVEEDHPHPTSHTAPEEGPMPSWGQPKKAEAEIWAYAREVGVVAALIANTRHILQRPQGFFATMSREVSFLVPLSYYLIISLVGIGLETFWQTAVGNPILPEAFSGAVSSPGEMIQLVMFSPVVLMLYLYALSGILHLGLVLTGAAKGGVRTTMRVVCYSSAADMLSIIPVVGSLLGGLLRLWIIVVGLRTVHGTTTARVLPSVGLLFLSLLVIVALTMRDLGML</sequence>
<keyword evidence="3 6" id="KW-1133">Transmembrane helix</keyword>
<feature type="transmembrane region" description="Helical" evidence="6">
    <location>
        <begin position="176"/>
        <end position="207"/>
    </location>
</feature>
<reference evidence="9 10" key="1">
    <citation type="submission" date="2020-05" db="EMBL/GenBank/DDBJ databases">
        <title>Draft genome sequence of Desulfovibrio sp. strain HN2T.</title>
        <authorList>
            <person name="Ueno A."/>
            <person name="Tamazawa S."/>
            <person name="Tamamura S."/>
            <person name="Murakami T."/>
            <person name="Kiyama T."/>
            <person name="Inomata H."/>
            <person name="Amano Y."/>
            <person name="Miyakawa K."/>
            <person name="Tamaki H."/>
            <person name="Naganuma T."/>
            <person name="Kaneko K."/>
        </authorList>
    </citation>
    <scope>NUCLEOTIDE SEQUENCE [LARGE SCALE GENOMIC DNA]</scope>
    <source>
        <strain evidence="9 10">HN2</strain>
    </source>
</reference>
<evidence type="ECO:0000313" key="10">
    <source>
        <dbReference type="Proteomes" id="UP000503840"/>
    </source>
</evidence>
<comment type="caution">
    <text evidence="9">The sequence shown here is derived from an EMBL/GenBank/DDBJ whole genome shotgun (WGS) entry which is preliminary data.</text>
</comment>
<feature type="domain" description="Zinc finger/thioredoxin putative" evidence="8">
    <location>
        <begin position="1"/>
        <end position="36"/>
    </location>
</feature>
<protein>
    <recommendedName>
        <fullName evidence="11">Yip1 domain-containing protein</fullName>
    </recommendedName>
</protein>
<evidence type="ECO:0000256" key="3">
    <source>
        <dbReference type="ARBA" id="ARBA00022989"/>
    </source>
</evidence>
<feature type="transmembrane region" description="Helical" evidence="6">
    <location>
        <begin position="136"/>
        <end position="156"/>
    </location>
</feature>
<evidence type="ECO:0000313" key="9">
    <source>
        <dbReference type="EMBL" id="GFM31809.1"/>
    </source>
</evidence>
<dbReference type="Proteomes" id="UP000503840">
    <property type="component" value="Unassembled WGS sequence"/>
</dbReference>
<evidence type="ECO:0000256" key="2">
    <source>
        <dbReference type="ARBA" id="ARBA00022692"/>
    </source>
</evidence>
<evidence type="ECO:0000259" key="7">
    <source>
        <dbReference type="Pfam" id="PF04893"/>
    </source>
</evidence>
<gene>
    <name evidence="9" type="ORF">DSM101010T_01740</name>
</gene>
<comment type="subcellular location">
    <subcellularLocation>
        <location evidence="1">Membrane</location>
        <topology evidence="1">Multi-pass membrane protein</topology>
    </subcellularLocation>
</comment>
<feature type="transmembrane region" description="Helical" evidence="6">
    <location>
        <begin position="262"/>
        <end position="281"/>
    </location>
</feature>
<dbReference type="Pfam" id="PF13717">
    <property type="entry name" value="Zn_ribbon_4"/>
    <property type="match status" value="1"/>
</dbReference>
<evidence type="ECO:0000259" key="8">
    <source>
        <dbReference type="Pfam" id="PF13717"/>
    </source>
</evidence>
<proteinExistence type="predicted"/>
<evidence type="ECO:0000256" key="5">
    <source>
        <dbReference type="SAM" id="MobiDB-lite"/>
    </source>
</evidence>
<evidence type="ECO:0008006" key="11">
    <source>
        <dbReference type="Google" id="ProtNLM"/>
    </source>
</evidence>
<feature type="region of interest" description="Disordered" evidence="5">
    <location>
        <begin position="43"/>
        <end position="87"/>
    </location>
</feature>
<evidence type="ECO:0000256" key="1">
    <source>
        <dbReference type="ARBA" id="ARBA00004141"/>
    </source>
</evidence>
<dbReference type="InterPro" id="IPR011723">
    <property type="entry name" value="Znf/thioredoxin_put"/>
</dbReference>
<organism evidence="9 10">
    <name type="scientific">Desulfovibrio subterraneus</name>
    <dbReference type="NCBI Taxonomy" id="2718620"/>
    <lineage>
        <taxon>Bacteria</taxon>
        <taxon>Pseudomonadati</taxon>
        <taxon>Thermodesulfobacteriota</taxon>
        <taxon>Desulfovibrionia</taxon>
        <taxon>Desulfovibrionales</taxon>
        <taxon>Desulfovibrionaceae</taxon>
        <taxon>Desulfovibrio</taxon>
    </lineage>
</organism>
<feature type="domain" description="Yip1" evidence="7">
    <location>
        <begin position="114"/>
        <end position="278"/>
    </location>
</feature>